<feature type="repeat" description="PPR" evidence="3">
    <location>
        <begin position="402"/>
        <end position="436"/>
    </location>
</feature>
<dbReference type="Proteomes" id="UP000593562">
    <property type="component" value="Unassembled WGS sequence"/>
</dbReference>
<keyword evidence="6" id="KW-1185">Reference proteome</keyword>
<dbReference type="PANTHER" id="PTHR47926">
    <property type="entry name" value="PENTATRICOPEPTIDE REPEAT-CONTAINING PROTEIN"/>
    <property type="match status" value="1"/>
</dbReference>
<dbReference type="FunFam" id="1.25.40.10:FF:000144">
    <property type="entry name" value="Pentatricopeptide repeat-containing protein, mitochondrial"/>
    <property type="match status" value="1"/>
</dbReference>
<evidence type="ECO:0000259" key="4">
    <source>
        <dbReference type="Pfam" id="PF14432"/>
    </source>
</evidence>
<dbReference type="Pfam" id="PF20431">
    <property type="entry name" value="E_motif"/>
    <property type="match status" value="1"/>
</dbReference>
<proteinExistence type="inferred from homology"/>
<comment type="caution">
    <text evidence="5">The sequence shown here is derived from an EMBL/GenBank/DDBJ whole genome shotgun (WGS) entry which is preliminary data.</text>
</comment>
<dbReference type="PANTHER" id="PTHR47926:SF468">
    <property type="entry name" value="PENTATRICOPEPTIDE REPEAT-CONTAINING PROTEIN"/>
    <property type="match status" value="1"/>
</dbReference>
<evidence type="ECO:0000256" key="3">
    <source>
        <dbReference type="PROSITE-ProRule" id="PRU00708"/>
    </source>
</evidence>
<organism evidence="5 6">
    <name type="scientific">Tripterygium wilfordii</name>
    <name type="common">Thunder God vine</name>
    <dbReference type="NCBI Taxonomy" id="458696"/>
    <lineage>
        <taxon>Eukaryota</taxon>
        <taxon>Viridiplantae</taxon>
        <taxon>Streptophyta</taxon>
        <taxon>Embryophyta</taxon>
        <taxon>Tracheophyta</taxon>
        <taxon>Spermatophyta</taxon>
        <taxon>Magnoliopsida</taxon>
        <taxon>eudicotyledons</taxon>
        <taxon>Gunneridae</taxon>
        <taxon>Pentapetalae</taxon>
        <taxon>rosids</taxon>
        <taxon>fabids</taxon>
        <taxon>Celastrales</taxon>
        <taxon>Celastraceae</taxon>
        <taxon>Tripterygium</taxon>
    </lineage>
</organism>
<dbReference type="GO" id="GO:0009451">
    <property type="term" value="P:RNA modification"/>
    <property type="evidence" value="ECO:0007669"/>
    <property type="project" value="InterPro"/>
</dbReference>
<comment type="similarity">
    <text evidence="1">Belongs to the PPR family. PCMP-H subfamily.</text>
</comment>
<accession>A0A7J7CQA9</accession>
<dbReference type="InterPro" id="IPR002885">
    <property type="entry name" value="PPR_rpt"/>
</dbReference>
<dbReference type="Pfam" id="PF01535">
    <property type="entry name" value="PPR"/>
    <property type="match status" value="4"/>
</dbReference>
<dbReference type="FunFam" id="1.25.40.10:FF:000366">
    <property type="entry name" value="Pentatricopeptide (PPR) repeat-containing protein"/>
    <property type="match status" value="1"/>
</dbReference>
<feature type="repeat" description="PPR" evidence="3">
    <location>
        <begin position="107"/>
        <end position="141"/>
    </location>
</feature>
<protein>
    <submittedName>
        <fullName evidence="5">Pentatricopeptide repeat (PPR) superfamily protein</fullName>
    </submittedName>
</protein>
<dbReference type="OrthoDB" id="185373at2759"/>
<reference evidence="5 6" key="1">
    <citation type="journal article" date="2020" name="Nat. Commun.">
        <title>Genome of Tripterygium wilfordii and identification of cytochrome P450 involved in triptolide biosynthesis.</title>
        <authorList>
            <person name="Tu L."/>
            <person name="Su P."/>
            <person name="Zhang Z."/>
            <person name="Gao L."/>
            <person name="Wang J."/>
            <person name="Hu T."/>
            <person name="Zhou J."/>
            <person name="Zhang Y."/>
            <person name="Zhao Y."/>
            <person name="Liu Y."/>
            <person name="Song Y."/>
            <person name="Tong Y."/>
            <person name="Lu Y."/>
            <person name="Yang J."/>
            <person name="Xu C."/>
            <person name="Jia M."/>
            <person name="Peters R.J."/>
            <person name="Huang L."/>
            <person name="Gao W."/>
        </authorList>
    </citation>
    <scope>NUCLEOTIDE SEQUENCE [LARGE SCALE GENOMIC DNA]</scope>
    <source>
        <strain evidence="6">cv. XIE 37</strain>
        <tissue evidence="5">Leaf</tissue>
    </source>
</reference>
<dbReference type="Gene3D" id="1.25.40.10">
    <property type="entry name" value="Tetratricopeptide repeat domain"/>
    <property type="match status" value="5"/>
</dbReference>
<evidence type="ECO:0000313" key="6">
    <source>
        <dbReference type="Proteomes" id="UP000593562"/>
    </source>
</evidence>
<name>A0A7J7CQA9_TRIWF</name>
<gene>
    <name evidence="5" type="ORF">HS088_TW14G00432</name>
</gene>
<dbReference type="InterPro" id="IPR032867">
    <property type="entry name" value="DYW_dom"/>
</dbReference>
<dbReference type="InterPro" id="IPR046960">
    <property type="entry name" value="PPR_At4g14850-like_plant"/>
</dbReference>
<dbReference type="PROSITE" id="PS51375">
    <property type="entry name" value="PPR"/>
    <property type="match status" value="6"/>
</dbReference>
<feature type="repeat" description="PPR" evidence="3">
    <location>
        <begin position="301"/>
        <end position="335"/>
    </location>
</feature>
<dbReference type="InParanoid" id="A0A7J7CQA9"/>
<evidence type="ECO:0000256" key="2">
    <source>
        <dbReference type="ARBA" id="ARBA00022737"/>
    </source>
</evidence>
<dbReference type="Pfam" id="PF14432">
    <property type="entry name" value="DYW_deaminase"/>
    <property type="match status" value="1"/>
</dbReference>
<feature type="repeat" description="PPR" evidence="3">
    <location>
        <begin position="76"/>
        <end position="106"/>
    </location>
</feature>
<keyword evidence="2" id="KW-0677">Repeat</keyword>
<dbReference type="Pfam" id="PF13041">
    <property type="entry name" value="PPR_2"/>
    <property type="match status" value="3"/>
</dbReference>
<dbReference type="FunFam" id="1.25.40.10:FF:000351">
    <property type="entry name" value="Pentatricopeptide repeat-containing protein"/>
    <property type="match status" value="1"/>
</dbReference>
<dbReference type="InterPro" id="IPR046848">
    <property type="entry name" value="E_motif"/>
</dbReference>
<evidence type="ECO:0000313" key="5">
    <source>
        <dbReference type="EMBL" id="KAF5736292.1"/>
    </source>
</evidence>
<dbReference type="GO" id="GO:0003723">
    <property type="term" value="F:RNA binding"/>
    <property type="evidence" value="ECO:0007669"/>
    <property type="project" value="InterPro"/>
</dbReference>
<dbReference type="GO" id="GO:0008270">
    <property type="term" value="F:zinc ion binding"/>
    <property type="evidence" value="ECO:0007669"/>
    <property type="project" value="InterPro"/>
</dbReference>
<feature type="repeat" description="PPR" evidence="3">
    <location>
        <begin position="200"/>
        <end position="234"/>
    </location>
</feature>
<dbReference type="FunCoup" id="A0A7J7CQA9">
    <property type="interactions" value="197"/>
</dbReference>
<dbReference type="InterPro" id="IPR011990">
    <property type="entry name" value="TPR-like_helical_dom_sf"/>
</dbReference>
<dbReference type="EMBL" id="JAAARO010000014">
    <property type="protein sequence ID" value="KAF5736292.1"/>
    <property type="molecule type" value="Genomic_DNA"/>
</dbReference>
<feature type="domain" description="DYW" evidence="4">
    <location>
        <begin position="617"/>
        <end position="709"/>
    </location>
</feature>
<dbReference type="AlphaFoldDB" id="A0A7J7CQA9"/>
<sequence>MSLCRANLRSLKSVRTFGSVSVSQSNSPISLTKSFKSVTHYDWRSTDSCKSLIFHHLKNKRLDEARMIFDKIQMPGAHLYNMMIVGYAQNERLDVALSMFDEMPVRDCVSWNSMIKGCLDCGCLGIARKLFNEMPERSVVSWTTMVNGYLRFRQVELAEALFHEMPARDIAAWNSMIHGYFSFDRVDDAMNLFEKMPRRNVISWTSVICGLDQCGKSEEALILFRKMMVSGVEPTSSTLSSVLTASANVLALQLGVQVHGQVVRLGYCFDEFISASLISFYANCQYIEDAWKVFNEKLHESVVVWTALLTGYGLNARHENALMVFGEMIKMGILPNQSTFCSALNSCCELEDLDKGKGVHTTTIKLGLENDVFVGNSLVVMYSELGHIDLAADIFKRLGHKNVVSWNSIIVGCAQHGCGKWALIFFTQMIRAGVDPDEITYTGLLSACSHAGMLQKGRCFFEYVSRYKPNEVELRHYACMVDILCRLGKLEEAEKLVQNMPMKATANIWLALLSACRIYLNIQVAERAAKSIFDLESHRAAAYVLLSNLYASAGRWRDASRVRTKMRAERIVKQRGCSWITFKGIRHEFLSGDKSHPLSDKLYEKVDWLGGKLKESGYIPDHRFDLHDVEGEQKEEMLSYHSERLAIAFGLICTVDGTTITVMKNLRVCGDCHSAIKIIARIVGREIVLRDSSRFHHFRDGVCSCGDYW</sequence>
<feature type="repeat" description="PPR" evidence="3">
    <location>
        <begin position="169"/>
        <end position="199"/>
    </location>
</feature>
<dbReference type="NCBIfam" id="TIGR00756">
    <property type="entry name" value="PPR"/>
    <property type="match status" value="8"/>
</dbReference>
<evidence type="ECO:0000256" key="1">
    <source>
        <dbReference type="ARBA" id="ARBA00006643"/>
    </source>
</evidence>